<accession>A0A1X1KZ51</accession>
<dbReference type="Proteomes" id="UP000193517">
    <property type="component" value="Unassembled WGS sequence"/>
</dbReference>
<feature type="transmembrane region" description="Helical" evidence="1">
    <location>
        <begin position="110"/>
        <end position="130"/>
    </location>
</feature>
<comment type="caution">
    <text evidence="2">The sequence shown here is derived from an EMBL/GenBank/DDBJ whole genome shotgun (WGS) entry which is preliminary data.</text>
</comment>
<gene>
    <name evidence="2" type="ORF">B7695_01950</name>
</gene>
<evidence type="ECO:0000256" key="1">
    <source>
        <dbReference type="SAM" id="Phobius"/>
    </source>
</evidence>
<evidence type="ECO:0000313" key="2">
    <source>
        <dbReference type="EMBL" id="ORP04741.1"/>
    </source>
</evidence>
<keyword evidence="1" id="KW-0812">Transmembrane</keyword>
<feature type="non-terminal residue" evidence="2">
    <location>
        <position position="1"/>
    </location>
</feature>
<dbReference type="EMBL" id="NCVK01000006">
    <property type="protein sequence ID" value="ORP04741.1"/>
    <property type="molecule type" value="Genomic_DNA"/>
</dbReference>
<protein>
    <recommendedName>
        <fullName evidence="4">LPXTG cell wall anchor domain-containing protein</fullName>
    </recommendedName>
</protein>
<evidence type="ECO:0000313" key="3">
    <source>
        <dbReference type="Proteomes" id="UP000193517"/>
    </source>
</evidence>
<sequence>INGKVLVEITDVYVNGELQSSTERELSRIEPQSKKVYRGTKQVSHVPDVAPIEVNRIERNNITKEHPESSIVINTKLEPVVMNQSSSEPLSSKETTIRTKGYLPNTSSEYSYGFELAGIIALATAHFGIISNKRKKNIKN</sequence>
<proteinExistence type="predicted"/>
<reference evidence="2 3" key="1">
    <citation type="journal article" date="2016" name="Eur. J. Clin. Microbiol. Infect. Dis.">
        <title>Whole genome sequencing as a tool for phylogenetic analysis of clinical strains of Mitis group streptococci.</title>
        <authorList>
            <person name="Rasmussen L.H."/>
            <person name="Dargis R."/>
            <person name="Hojholt K."/>
            <person name="Christensen J.J."/>
            <person name="Skovgaard O."/>
            <person name="Justesen U.S."/>
            <person name="Rosenvinge F.S."/>
            <person name="Moser C."/>
            <person name="Lukjancenko O."/>
            <person name="Rasmussen S."/>
            <person name="Nielsen X.C."/>
        </authorList>
    </citation>
    <scope>NUCLEOTIDE SEQUENCE [LARGE SCALE GENOMIC DNA]</scope>
    <source>
        <strain evidence="2 3">OD_317805_11</strain>
    </source>
</reference>
<organism evidence="2 3">
    <name type="scientific">Streptococcus mitis</name>
    <dbReference type="NCBI Taxonomy" id="28037"/>
    <lineage>
        <taxon>Bacteria</taxon>
        <taxon>Bacillati</taxon>
        <taxon>Bacillota</taxon>
        <taxon>Bacilli</taxon>
        <taxon>Lactobacillales</taxon>
        <taxon>Streptococcaceae</taxon>
        <taxon>Streptococcus</taxon>
        <taxon>Streptococcus mitis group</taxon>
    </lineage>
</organism>
<dbReference type="AlphaFoldDB" id="A0A1X1KZ51"/>
<evidence type="ECO:0008006" key="4">
    <source>
        <dbReference type="Google" id="ProtNLM"/>
    </source>
</evidence>
<dbReference type="RefSeq" id="WP_158086395.1">
    <property type="nucleotide sequence ID" value="NZ_NCVK01000006.1"/>
</dbReference>
<keyword evidence="1" id="KW-1133">Transmembrane helix</keyword>
<name>A0A1X1KZ51_STRMT</name>
<keyword evidence="1" id="KW-0472">Membrane</keyword>